<dbReference type="InterPro" id="IPR015424">
    <property type="entry name" value="PyrdxlP-dep_Trfase"/>
</dbReference>
<keyword evidence="2 4" id="KW-0663">Pyridoxal phosphate</keyword>
<organism evidence="5 6">
    <name type="scientific">Cristinia sonorae</name>
    <dbReference type="NCBI Taxonomy" id="1940300"/>
    <lineage>
        <taxon>Eukaryota</taxon>
        <taxon>Fungi</taxon>
        <taxon>Dikarya</taxon>
        <taxon>Basidiomycota</taxon>
        <taxon>Agaricomycotina</taxon>
        <taxon>Agaricomycetes</taxon>
        <taxon>Agaricomycetidae</taxon>
        <taxon>Agaricales</taxon>
        <taxon>Pleurotineae</taxon>
        <taxon>Stephanosporaceae</taxon>
        <taxon>Cristinia</taxon>
    </lineage>
</organism>
<dbReference type="SUPFAM" id="SSF53383">
    <property type="entry name" value="PLP-dependent transferases"/>
    <property type="match status" value="1"/>
</dbReference>
<accession>A0A8K0UEH4</accession>
<comment type="caution">
    <text evidence="5">The sequence shown here is derived from an EMBL/GenBank/DDBJ whole genome shotgun (WGS) entry which is preliminary data.</text>
</comment>
<keyword evidence="3" id="KW-0456">Lyase</keyword>
<evidence type="ECO:0000256" key="4">
    <source>
        <dbReference type="PIRSR" id="PIRSR602129-50"/>
    </source>
</evidence>
<dbReference type="Proteomes" id="UP000813824">
    <property type="component" value="Unassembled WGS sequence"/>
</dbReference>
<evidence type="ECO:0000256" key="3">
    <source>
        <dbReference type="ARBA" id="ARBA00023239"/>
    </source>
</evidence>
<dbReference type="InterPro" id="IPR015421">
    <property type="entry name" value="PyrdxlP-dep_Trfase_major"/>
</dbReference>
<dbReference type="PANTHER" id="PTHR42735">
    <property type="match status" value="1"/>
</dbReference>
<dbReference type="AlphaFoldDB" id="A0A8K0UEH4"/>
<dbReference type="PANTHER" id="PTHR42735:SF4">
    <property type="entry name" value="PYRIDOXAL PHOSPHATE-DEPENDENT DECARBOXYLASE FAMILY PROTEIN"/>
    <property type="match status" value="1"/>
</dbReference>
<sequence>MTPPTVRATPADNSAHEAIASWFLGPKAENIQFLKDAFDSIVTDMQQSRLNYHPEDMVFVTSEVQDSAPFKNSMQKLKDLLTNLSSYMAVHNIPFYSPRYNAHMLADLTMPGVLGYLLTMMYNPNNVAPEASPLTSLIEYEVGQDLCVMLGYRRQPSAEIPGDNGPYGWGHITCGGSIANLESMWVARNLKYYPLSLRDAMAPGAPFSYIAPTFKVQLCDGTEKLFTDCSVWELLNLDVATVLDLAPRLTSEYGMSSDYVQKVMADYIIQTVTKEKLDAKYGIEKKPQYFVASTKHYSWPKGAAITGIGSENMIDVQLDNRARMDVNHLESLLEDCLSKQQSVYAVVCILGSTEHGAVDPLADVVTLRTKLQARGMNFMIHVDGAWGGYFASIIREIPLARRGTDEPIDTYVPEMTLLPHTKLQLENLQYADSITIDPHKSGYIPYPAGGLCYRDGRARYLVTWTSPYIDFQEEGVQTMGTYGVEGSKPGAAPVAAWMSHEVIGLHKEGYGALLGESLFTGVKFYCEWATMADEDLLVVPFNMLPAETTTGATLDDVEAQKQFIRDRILKPTNSELVVDDEAMQLVSQLGSDLMINAFACNFKIDGKINSNVSEANALNSKIYEQVSVLSVNDVVTDKDIWVMSTSLSQGAFGEALSNFKRRLGLEGDEDLFVLVNVSMSPFPTEANFVNTLADSFKSIANRIIQQSCIPRNTVVPDYHTFIMQGTDKVHLVALPVFQMANFRDQVIVAADIPDDILQAYATARAENPNVVFTLSTASEMTMSDILSTGTFTANIDQGLPPSRASLSDPTQTHFQTNVQVSNIRVIKNRSLDSTLLESTYPNQMPFYLYGTRKQQHIDHVLLCSPNVQLTADQVTLTIDPDSGIYEPGFEQELAEGLVAVLDDVREVVMQPFDSNHQPSFFAPSVTFRVSLHRDSAKGPVAGIASSVLARATLVLGSCVYTDCDLINRDLTTPADQSGNLVVSGASSDNSKSTAAEALKQFIAGTPSLSTASKTADSARTTPLLAKTVPSTFKVGDAQVADRYGGGGKYDGNSRNRARRSAWKASWETAVGRSS</sequence>
<dbReference type="GO" id="GO:0016740">
    <property type="term" value="F:transferase activity"/>
    <property type="evidence" value="ECO:0007669"/>
    <property type="project" value="UniProtKB-KW"/>
</dbReference>
<dbReference type="Pfam" id="PF00282">
    <property type="entry name" value="Pyridoxal_deC"/>
    <property type="match status" value="1"/>
</dbReference>
<evidence type="ECO:0000313" key="6">
    <source>
        <dbReference type="Proteomes" id="UP000813824"/>
    </source>
</evidence>
<proteinExistence type="predicted"/>
<keyword evidence="6" id="KW-1185">Reference proteome</keyword>
<evidence type="ECO:0000313" key="5">
    <source>
        <dbReference type="EMBL" id="KAH8081991.1"/>
    </source>
</evidence>
<name>A0A8K0UEH4_9AGAR</name>
<dbReference type="InterPro" id="IPR050477">
    <property type="entry name" value="GrpII_AminoAcid_Decarb"/>
</dbReference>
<keyword evidence="5" id="KW-0808">Transferase</keyword>
<dbReference type="InterPro" id="IPR002129">
    <property type="entry name" value="PyrdxlP-dep_de-COase"/>
</dbReference>
<gene>
    <name evidence="5" type="ORF">BXZ70DRAFT_630667</name>
</gene>
<feature type="modified residue" description="N6-(pyridoxal phosphate)lysine" evidence="4">
    <location>
        <position position="440"/>
    </location>
</feature>
<evidence type="ECO:0000256" key="1">
    <source>
        <dbReference type="ARBA" id="ARBA00001933"/>
    </source>
</evidence>
<dbReference type="EMBL" id="JAEVFJ010000051">
    <property type="protein sequence ID" value="KAH8081991.1"/>
    <property type="molecule type" value="Genomic_DNA"/>
</dbReference>
<dbReference type="GO" id="GO:0030170">
    <property type="term" value="F:pyridoxal phosphate binding"/>
    <property type="evidence" value="ECO:0007669"/>
    <property type="project" value="InterPro"/>
</dbReference>
<dbReference type="GO" id="GO:0019752">
    <property type="term" value="P:carboxylic acid metabolic process"/>
    <property type="evidence" value="ECO:0007669"/>
    <property type="project" value="InterPro"/>
</dbReference>
<dbReference type="Gene3D" id="3.40.640.10">
    <property type="entry name" value="Type I PLP-dependent aspartate aminotransferase-like (Major domain)"/>
    <property type="match status" value="1"/>
</dbReference>
<dbReference type="GO" id="GO:0016830">
    <property type="term" value="F:carbon-carbon lyase activity"/>
    <property type="evidence" value="ECO:0007669"/>
    <property type="project" value="InterPro"/>
</dbReference>
<comment type="cofactor">
    <cofactor evidence="1 4">
        <name>pyridoxal 5'-phosphate</name>
        <dbReference type="ChEBI" id="CHEBI:597326"/>
    </cofactor>
</comment>
<reference evidence="5" key="1">
    <citation type="journal article" date="2021" name="New Phytol.">
        <title>Evolutionary innovations through gain and loss of genes in the ectomycorrhizal Boletales.</title>
        <authorList>
            <person name="Wu G."/>
            <person name="Miyauchi S."/>
            <person name="Morin E."/>
            <person name="Kuo A."/>
            <person name="Drula E."/>
            <person name="Varga T."/>
            <person name="Kohler A."/>
            <person name="Feng B."/>
            <person name="Cao Y."/>
            <person name="Lipzen A."/>
            <person name="Daum C."/>
            <person name="Hundley H."/>
            <person name="Pangilinan J."/>
            <person name="Johnson J."/>
            <person name="Barry K."/>
            <person name="LaButti K."/>
            <person name="Ng V."/>
            <person name="Ahrendt S."/>
            <person name="Min B."/>
            <person name="Choi I.G."/>
            <person name="Park H."/>
            <person name="Plett J.M."/>
            <person name="Magnuson J."/>
            <person name="Spatafora J.W."/>
            <person name="Nagy L.G."/>
            <person name="Henrissat B."/>
            <person name="Grigoriev I.V."/>
            <person name="Yang Z.L."/>
            <person name="Xu J."/>
            <person name="Martin F.M."/>
        </authorList>
    </citation>
    <scope>NUCLEOTIDE SEQUENCE</scope>
    <source>
        <strain evidence="5">KKN 215</strain>
    </source>
</reference>
<protein>
    <submittedName>
        <fullName evidence="5">Pyridoxal phosphate-dependent transferase</fullName>
    </submittedName>
</protein>
<evidence type="ECO:0000256" key="2">
    <source>
        <dbReference type="ARBA" id="ARBA00022898"/>
    </source>
</evidence>
<dbReference type="OrthoDB" id="2161780at2759"/>